<feature type="transmembrane region" description="Helical" evidence="10">
    <location>
        <begin position="257"/>
        <end position="277"/>
    </location>
</feature>
<evidence type="ECO:0000256" key="10">
    <source>
        <dbReference type="SAM" id="Phobius"/>
    </source>
</evidence>
<feature type="transmembrane region" description="Helical" evidence="10">
    <location>
        <begin position="340"/>
        <end position="358"/>
    </location>
</feature>
<evidence type="ECO:0000256" key="9">
    <source>
        <dbReference type="ARBA" id="ARBA00023303"/>
    </source>
</evidence>
<evidence type="ECO:0000256" key="4">
    <source>
        <dbReference type="ARBA" id="ARBA00022989"/>
    </source>
</evidence>
<gene>
    <name evidence="11" type="ORF">CSA55_01625</name>
</gene>
<dbReference type="EMBL" id="PDSL01000023">
    <property type="protein sequence ID" value="PIE33991.1"/>
    <property type="molecule type" value="Genomic_DNA"/>
</dbReference>
<protein>
    <recommendedName>
        <fullName evidence="13">Chloride channel protein</fullName>
    </recommendedName>
</protein>
<dbReference type="AlphaFoldDB" id="A0A2G6KEA1"/>
<feature type="transmembrane region" description="Helical" evidence="10">
    <location>
        <begin position="395"/>
        <end position="419"/>
    </location>
</feature>
<dbReference type="Proteomes" id="UP000230914">
    <property type="component" value="Unassembled WGS sequence"/>
</dbReference>
<evidence type="ECO:0000256" key="5">
    <source>
        <dbReference type="ARBA" id="ARBA00023065"/>
    </source>
</evidence>
<keyword evidence="7" id="KW-0869">Chloride channel</keyword>
<evidence type="ECO:0000256" key="2">
    <source>
        <dbReference type="ARBA" id="ARBA00022448"/>
    </source>
</evidence>
<dbReference type="Pfam" id="PF00654">
    <property type="entry name" value="Voltage_CLC"/>
    <property type="match status" value="1"/>
</dbReference>
<evidence type="ECO:0000256" key="6">
    <source>
        <dbReference type="ARBA" id="ARBA00023136"/>
    </source>
</evidence>
<feature type="transmembrane region" description="Helical" evidence="10">
    <location>
        <begin position="217"/>
        <end position="236"/>
    </location>
</feature>
<dbReference type="PANTHER" id="PTHR43427:SF6">
    <property type="entry name" value="CHLORIDE CHANNEL PROTEIN CLC-E"/>
    <property type="match status" value="1"/>
</dbReference>
<dbReference type="InterPro" id="IPR050368">
    <property type="entry name" value="ClC-type_chloride_channel"/>
</dbReference>
<evidence type="ECO:0000256" key="1">
    <source>
        <dbReference type="ARBA" id="ARBA00004141"/>
    </source>
</evidence>
<keyword evidence="5" id="KW-0406">Ion transport</keyword>
<feature type="transmembrane region" description="Helical" evidence="10">
    <location>
        <begin position="48"/>
        <end position="70"/>
    </location>
</feature>
<evidence type="ECO:0000313" key="12">
    <source>
        <dbReference type="Proteomes" id="UP000230914"/>
    </source>
</evidence>
<dbReference type="PANTHER" id="PTHR43427">
    <property type="entry name" value="CHLORIDE CHANNEL PROTEIN CLC-E"/>
    <property type="match status" value="1"/>
</dbReference>
<evidence type="ECO:0000256" key="3">
    <source>
        <dbReference type="ARBA" id="ARBA00022692"/>
    </source>
</evidence>
<feature type="transmembrane region" description="Helical" evidence="10">
    <location>
        <begin position="364"/>
        <end position="383"/>
    </location>
</feature>
<feature type="transmembrane region" description="Helical" evidence="10">
    <location>
        <begin position="289"/>
        <end position="306"/>
    </location>
</feature>
<organism evidence="11 12">
    <name type="scientific">Ilumatobacter coccineus</name>
    <dbReference type="NCBI Taxonomy" id="467094"/>
    <lineage>
        <taxon>Bacteria</taxon>
        <taxon>Bacillati</taxon>
        <taxon>Actinomycetota</taxon>
        <taxon>Acidimicrobiia</taxon>
        <taxon>Acidimicrobiales</taxon>
        <taxon>Ilumatobacteraceae</taxon>
        <taxon>Ilumatobacter</taxon>
    </lineage>
</organism>
<feature type="transmembrane region" description="Helical" evidence="10">
    <location>
        <begin position="425"/>
        <end position="443"/>
    </location>
</feature>
<name>A0A2G6KEA1_9ACTN</name>
<dbReference type="PRINTS" id="PR00762">
    <property type="entry name" value="CLCHANNEL"/>
</dbReference>
<dbReference type="InterPro" id="IPR014743">
    <property type="entry name" value="Cl-channel_core"/>
</dbReference>
<reference evidence="11 12" key="1">
    <citation type="submission" date="2017-10" db="EMBL/GenBank/DDBJ databases">
        <title>Novel microbial diversity and functional potential in the marine mammal oral microbiome.</title>
        <authorList>
            <person name="Dudek N.K."/>
            <person name="Sun C.L."/>
            <person name="Burstein D."/>
            <person name="Kantor R.S."/>
            <person name="Aliaga Goltsman D.S."/>
            <person name="Bik E.M."/>
            <person name="Thomas B.C."/>
            <person name="Banfield J.F."/>
            <person name="Relman D.A."/>
        </authorList>
    </citation>
    <scope>NUCLEOTIDE SEQUENCE [LARGE SCALE GENOMIC DNA]</scope>
    <source>
        <strain evidence="11">DOLJORAL78_61_10</strain>
    </source>
</reference>
<evidence type="ECO:0000313" key="11">
    <source>
        <dbReference type="EMBL" id="PIE33991.1"/>
    </source>
</evidence>
<dbReference type="InterPro" id="IPR001807">
    <property type="entry name" value="ClC"/>
</dbReference>
<dbReference type="SUPFAM" id="SSF81340">
    <property type="entry name" value="Clc chloride channel"/>
    <property type="match status" value="1"/>
</dbReference>
<keyword evidence="3 10" id="KW-0812">Transmembrane</keyword>
<keyword evidence="8" id="KW-0868">Chloride</keyword>
<proteinExistence type="predicted"/>
<sequence>MQEIPRVARFRGLDFYPVLADRLRVFRPKTFELGRVELRELMRRSREVVLLAAITGILTGLAVRGFDYVVESLYHRVVHAPLWLTVVTPAAGLVVSALILRYVGNGASSATSDEYLRAYHDHAYRLRPRFVAARTMAAIATLGSGGALGLEGPSLYGGAALGRFIQERLPRPFRGSDHRILLVAGAAAGVAAIFKAPATGAIFALEVPYRDELGRRMLLPALVASASGYLTFVMLSSTTPLLGVGRFTIREFDLRDLAGALIVGVVCAIGARTFARMMKIAKRYTNGPMFPRVAVSAFGLMALVLISRQLTVSQGLTDIPLSIGAGYEVFRDLLLVESDIAIWVLMCLFVIRTLASALTTTGSGVGGLFIPLVVAGGITGLGIGEIVHHNRAQMYTLLGVAAFLGAGYRVPLAAVMFVAETTGKPNFVVPALLAAVAADLVMGSHSITAFQRRPGDVDHHE</sequence>
<comment type="caution">
    <text evidence="11">The sequence shown here is derived from an EMBL/GenBank/DDBJ whole genome shotgun (WGS) entry which is preliminary data.</text>
</comment>
<dbReference type="GO" id="GO:0005254">
    <property type="term" value="F:chloride channel activity"/>
    <property type="evidence" value="ECO:0007669"/>
    <property type="project" value="UniProtKB-KW"/>
</dbReference>
<dbReference type="Gene3D" id="1.10.3080.10">
    <property type="entry name" value="Clc chloride channel"/>
    <property type="match status" value="1"/>
</dbReference>
<keyword evidence="4 10" id="KW-1133">Transmembrane helix</keyword>
<dbReference type="CDD" id="cd00400">
    <property type="entry name" value="Voltage_gated_ClC"/>
    <property type="match status" value="1"/>
</dbReference>
<feature type="transmembrane region" description="Helical" evidence="10">
    <location>
        <begin position="180"/>
        <end position="205"/>
    </location>
</feature>
<evidence type="ECO:0008006" key="13">
    <source>
        <dbReference type="Google" id="ProtNLM"/>
    </source>
</evidence>
<evidence type="ECO:0000256" key="7">
    <source>
        <dbReference type="ARBA" id="ARBA00023173"/>
    </source>
</evidence>
<keyword evidence="9" id="KW-0407">Ion channel</keyword>
<accession>A0A2G6KEA1</accession>
<dbReference type="GO" id="GO:0034707">
    <property type="term" value="C:chloride channel complex"/>
    <property type="evidence" value="ECO:0007669"/>
    <property type="project" value="UniProtKB-KW"/>
</dbReference>
<comment type="subcellular location">
    <subcellularLocation>
        <location evidence="1">Membrane</location>
        <topology evidence="1">Multi-pass membrane protein</topology>
    </subcellularLocation>
</comment>
<evidence type="ECO:0000256" key="8">
    <source>
        <dbReference type="ARBA" id="ARBA00023214"/>
    </source>
</evidence>
<keyword evidence="6 10" id="KW-0472">Membrane</keyword>
<keyword evidence="2" id="KW-0813">Transport</keyword>
<feature type="transmembrane region" description="Helical" evidence="10">
    <location>
        <begin position="82"/>
        <end position="103"/>
    </location>
</feature>